<dbReference type="PANTHER" id="PTHR13947:SF37">
    <property type="entry name" value="LD18367P"/>
    <property type="match status" value="1"/>
</dbReference>
<dbReference type="PANTHER" id="PTHR13947">
    <property type="entry name" value="GNAT FAMILY N-ACETYLTRANSFERASE"/>
    <property type="match status" value="1"/>
</dbReference>
<dbReference type="InterPro" id="IPR016181">
    <property type="entry name" value="Acyl_CoA_acyltransferase"/>
</dbReference>
<comment type="caution">
    <text evidence="3">The sequence shown here is derived from an EMBL/GenBank/DDBJ whole genome shotgun (WGS) entry which is preliminary data.</text>
</comment>
<organism evidence="3 4">
    <name type="scientific">Actinomadura chokoriensis</name>
    <dbReference type="NCBI Taxonomy" id="454156"/>
    <lineage>
        <taxon>Bacteria</taxon>
        <taxon>Bacillati</taxon>
        <taxon>Actinomycetota</taxon>
        <taxon>Actinomycetes</taxon>
        <taxon>Streptosporangiales</taxon>
        <taxon>Thermomonosporaceae</taxon>
        <taxon>Actinomadura</taxon>
    </lineage>
</organism>
<feature type="domain" description="N-acetyltransferase" evidence="2">
    <location>
        <begin position="2"/>
        <end position="149"/>
    </location>
</feature>
<evidence type="ECO:0000256" key="1">
    <source>
        <dbReference type="ARBA" id="ARBA00022679"/>
    </source>
</evidence>
<gene>
    <name evidence="3" type="ORF">SM436_22225</name>
</gene>
<dbReference type="Pfam" id="PF00583">
    <property type="entry name" value="Acetyltransf_1"/>
    <property type="match status" value="1"/>
</dbReference>
<reference evidence="3 4" key="1">
    <citation type="submission" date="2023-11" db="EMBL/GenBank/DDBJ databases">
        <title>Actinomadura monticuli sp. nov., isolated from volcanic ash.</title>
        <authorList>
            <person name="Lee S.D."/>
            <person name="Yang H."/>
            <person name="Kim I.S."/>
        </authorList>
    </citation>
    <scope>NUCLEOTIDE SEQUENCE [LARGE SCALE GENOMIC DNA]</scope>
    <source>
        <strain evidence="3 4">DSM 45346</strain>
    </source>
</reference>
<keyword evidence="4" id="KW-1185">Reference proteome</keyword>
<dbReference type="CDD" id="cd04301">
    <property type="entry name" value="NAT_SF"/>
    <property type="match status" value="1"/>
</dbReference>
<evidence type="ECO:0000259" key="2">
    <source>
        <dbReference type="PROSITE" id="PS51186"/>
    </source>
</evidence>
<evidence type="ECO:0000313" key="3">
    <source>
        <dbReference type="EMBL" id="MFA1556416.1"/>
    </source>
</evidence>
<dbReference type="Proteomes" id="UP001569904">
    <property type="component" value="Unassembled WGS sequence"/>
</dbReference>
<evidence type="ECO:0000313" key="4">
    <source>
        <dbReference type="Proteomes" id="UP001569904"/>
    </source>
</evidence>
<accession>A0ABV4R0K1</accession>
<dbReference type="SUPFAM" id="SSF55729">
    <property type="entry name" value="Acyl-CoA N-acyltransferases (Nat)"/>
    <property type="match status" value="1"/>
</dbReference>
<dbReference type="RefSeq" id="WP_371943121.1">
    <property type="nucleotide sequence ID" value="NZ_JAXCEH010000015.1"/>
</dbReference>
<dbReference type="EMBL" id="JAXCEH010000015">
    <property type="protein sequence ID" value="MFA1556416.1"/>
    <property type="molecule type" value="Genomic_DNA"/>
</dbReference>
<dbReference type="PROSITE" id="PS51186">
    <property type="entry name" value="GNAT"/>
    <property type="match status" value="1"/>
</dbReference>
<sequence>MALIRSTAPADLPCLVAWESDEDTAGWLGETGHAWHARALADPDQDHVVTEHDGVLSGFAVLAGLRTPDRVIELRRLVVAPDLRGKGQGRALLEAVLAHAYDNHLAKEIWLDVKVHNQRAQKLYLSAGFVITQSDGTEPDLIVMLHHRTS</sequence>
<dbReference type="Gene3D" id="3.40.630.30">
    <property type="match status" value="1"/>
</dbReference>
<proteinExistence type="predicted"/>
<dbReference type="InterPro" id="IPR050769">
    <property type="entry name" value="NAT_camello-type"/>
</dbReference>
<dbReference type="InterPro" id="IPR000182">
    <property type="entry name" value="GNAT_dom"/>
</dbReference>
<protein>
    <submittedName>
        <fullName evidence="3">GNAT family N-acetyltransferase</fullName>
    </submittedName>
</protein>
<name>A0ABV4R0K1_9ACTN</name>
<keyword evidence="1" id="KW-0808">Transferase</keyword>